<accession>A0AAW2VJ71</accession>
<sequence length="155" mass="16454">MDPALDPPPPAVQPTAAVSATAAAAANPTPAQPPVHIHPPYAEMITAAIAALKERNGSSKRAIAKYIETHYANLPPTHSALLTHHLKRLKINGQVLMVKPLTSFLDLLLLLSTVLLTPFLQIPLLLGPSDGLAGLPSPSPKQVKLPCPFLLQPWT</sequence>
<keyword evidence="2" id="KW-0238">DNA-binding</keyword>
<evidence type="ECO:0000256" key="2">
    <source>
        <dbReference type="ARBA" id="ARBA00023125"/>
    </source>
</evidence>
<evidence type="ECO:0000259" key="4">
    <source>
        <dbReference type="PROSITE" id="PS51504"/>
    </source>
</evidence>
<dbReference type="GO" id="GO:0006334">
    <property type="term" value="P:nucleosome assembly"/>
    <property type="evidence" value="ECO:0007669"/>
    <property type="project" value="InterPro"/>
</dbReference>
<dbReference type="CDD" id="cd00073">
    <property type="entry name" value="H15"/>
    <property type="match status" value="1"/>
</dbReference>
<dbReference type="SUPFAM" id="SSF46785">
    <property type="entry name" value="Winged helix' DNA-binding domain"/>
    <property type="match status" value="1"/>
</dbReference>
<dbReference type="EMBL" id="JACGWJ010000003">
    <property type="protein sequence ID" value="KAL0429537.1"/>
    <property type="molecule type" value="Genomic_DNA"/>
</dbReference>
<organism evidence="5">
    <name type="scientific">Sesamum radiatum</name>
    <name type="common">Black benniseed</name>
    <dbReference type="NCBI Taxonomy" id="300843"/>
    <lineage>
        <taxon>Eukaryota</taxon>
        <taxon>Viridiplantae</taxon>
        <taxon>Streptophyta</taxon>
        <taxon>Embryophyta</taxon>
        <taxon>Tracheophyta</taxon>
        <taxon>Spermatophyta</taxon>
        <taxon>Magnoliopsida</taxon>
        <taxon>eudicotyledons</taxon>
        <taxon>Gunneridae</taxon>
        <taxon>Pentapetalae</taxon>
        <taxon>asterids</taxon>
        <taxon>lamiids</taxon>
        <taxon>Lamiales</taxon>
        <taxon>Pedaliaceae</taxon>
        <taxon>Sesamum</taxon>
    </lineage>
</organism>
<dbReference type="GO" id="GO:0003690">
    <property type="term" value="F:double-stranded DNA binding"/>
    <property type="evidence" value="ECO:0007669"/>
    <property type="project" value="TreeGrafter"/>
</dbReference>
<dbReference type="GO" id="GO:0005730">
    <property type="term" value="C:nucleolus"/>
    <property type="evidence" value="ECO:0007669"/>
    <property type="project" value="TreeGrafter"/>
</dbReference>
<evidence type="ECO:0000256" key="1">
    <source>
        <dbReference type="ARBA" id="ARBA00004123"/>
    </source>
</evidence>
<dbReference type="PANTHER" id="PTHR11467:SF29">
    <property type="entry name" value="OS03G0711600 PROTEIN"/>
    <property type="match status" value="1"/>
</dbReference>
<evidence type="ECO:0000313" key="5">
    <source>
        <dbReference type="EMBL" id="KAL0429537.1"/>
    </source>
</evidence>
<protein>
    <submittedName>
        <fullName evidence="5">Histone H1</fullName>
    </submittedName>
</protein>
<reference evidence="5" key="1">
    <citation type="submission" date="2020-06" db="EMBL/GenBank/DDBJ databases">
        <authorList>
            <person name="Li T."/>
            <person name="Hu X."/>
            <person name="Zhang T."/>
            <person name="Song X."/>
            <person name="Zhang H."/>
            <person name="Dai N."/>
            <person name="Sheng W."/>
            <person name="Hou X."/>
            <person name="Wei L."/>
        </authorList>
    </citation>
    <scope>NUCLEOTIDE SEQUENCE</scope>
    <source>
        <strain evidence="5">G02</strain>
        <tissue evidence="5">Leaf</tissue>
    </source>
</reference>
<dbReference type="SMART" id="SM00526">
    <property type="entry name" value="H15"/>
    <property type="match status" value="1"/>
</dbReference>
<dbReference type="GO" id="GO:0031492">
    <property type="term" value="F:nucleosomal DNA binding"/>
    <property type="evidence" value="ECO:0007669"/>
    <property type="project" value="TreeGrafter"/>
</dbReference>
<gene>
    <name evidence="5" type="ORF">Sradi_0579700</name>
</gene>
<comment type="subcellular location">
    <subcellularLocation>
        <location evidence="1">Nucleus</location>
    </subcellularLocation>
</comment>
<name>A0AAW2VJ71_SESRA</name>
<reference evidence="5" key="2">
    <citation type="journal article" date="2024" name="Plant">
        <title>Genomic evolution and insights into agronomic trait innovations of Sesamum species.</title>
        <authorList>
            <person name="Miao H."/>
            <person name="Wang L."/>
            <person name="Qu L."/>
            <person name="Liu H."/>
            <person name="Sun Y."/>
            <person name="Le M."/>
            <person name="Wang Q."/>
            <person name="Wei S."/>
            <person name="Zheng Y."/>
            <person name="Lin W."/>
            <person name="Duan Y."/>
            <person name="Cao H."/>
            <person name="Xiong S."/>
            <person name="Wang X."/>
            <person name="Wei L."/>
            <person name="Li C."/>
            <person name="Ma Q."/>
            <person name="Ju M."/>
            <person name="Zhao R."/>
            <person name="Li G."/>
            <person name="Mu C."/>
            <person name="Tian Q."/>
            <person name="Mei H."/>
            <person name="Zhang T."/>
            <person name="Gao T."/>
            <person name="Zhang H."/>
        </authorList>
    </citation>
    <scope>NUCLEOTIDE SEQUENCE</scope>
    <source>
        <strain evidence="5">G02</strain>
    </source>
</reference>
<dbReference type="Pfam" id="PF00538">
    <property type="entry name" value="Linker_histone"/>
    <property type="match status" value="1"/>
</dbReference>
<evidence type="ECO:0000256" key="3">
    <source>
        <dbReference type="ARBA" id="ARBA00023242"/>
    </source>
</evidence>
<dbReference type="GO" id="GO:0030261">
    <property type="term" value="P:chromosome condensation"/>
    <property type="evidence" value="ECO:0007669"/>
    <property type="project" value="TreeGrafter"/>
</dbReference>
<dbReference type="GO" id="GO:0045910">
    <property type="term" value="P:negative regulation of DNA recombination"/>
    <property type="evidence" value="ECO:0007669"/>
    <property type="project" value="TreeGrafter"/>
</dbReference>
<feature type="domain" description="H15" evidence="4">
    <location>
        <begin position="37"/>
        <end position="113"/>
    </location>
</feature>
<dbReference type="PANTHER" id="PTHR11467">
    <property type="entry name" value="HISTONE H1"/>
    <property type="match status" value="1"/>
</dbReference>
<dbReference type="GO" id="GO:0000786">
    <property type="term" value="C:nucleosome"/>
    <property type="evidence" value="ECO:0007669"/>
    <property type="project" value="InterPro"/>
</dbReference>
<dbReference type="InterPro" id="IPR036390">
    <property type="entry name" value="WH_DNA-bd_sf"/>
</dbReference>
<dbReference type="Gene3D" id="1.10.10.10">
    <property type="entry name" value="Winged helix-like DNA-binding domain superfamily/Winged helix DNA-binding domain"/>
    <property type="match status" value="1"/>
</dbReference>
<dbReference type="AlphaFoldDB" id="A0AAW2VJ71"/>
<proteinExistence type="predicted"/>
<dbReference type="InterPro" id="IPR036388">
    <property type="entry name" value="WH-like_DNA-bd_sf"/>
</dbReference>
<dbReference type="PROSITE" id="PS51504">
    <property type="entry name" value="H15"/>
    <property type="match status" value="1"/>
</dbReference>
<comment type="caution">
    <text evidence="5">The sequence shown here is derived from an EMBL/GenBank/DDBJ whole genome shotgun (WGS) entry which is preliminary data.</text>
</comment>
<keyword evidence="3" id="KW-0539">Nucleus</keyword>
<dbReference type="InterPro" id="IPR005818">
    <property type="entry name" value="Histone_H1/H5_H15"/>
</dbReference>